<feature type="compositionally biased region" description="Low complexity" evidence="3">
    <location>
        <begin position="105"/>
        <end position="125"/>
    </location>
</feature>
<dbReference type="Pfam" id="PF02791">
    <property type="entry name" value="DDT"/>
    <property type="match status" value="1"/>
</dbReference>
<feature type="region of interest" description="Disordered" evidence="3">
    <location>
        <begin position="1"/>
        <end position="181"/>
    </location>
</feature>
<organism evidence="5 6">
    <name type="scientific">Ostreobium quekettii</name>
    <dbReference type="NCBI Taxonomy" id="121088"/>
    <lineage>
        <taxon>Eukaryota</taxon>
        <taxon>Viridiplantae</taxon>
        <taxon>Chlorophyta</taxon>
        <taxon>core chlorophytes</taxon>
        <taxon>Ulvophyceae</taxon>
        <taxon>TCBD clade</taxon>
        <taxon>Bryopsidales</taxon>
        <taxon>Ostreobineae</taxon>
        <taxon>Ostreobiaceae</taxon>
        <taxon>Ostreobium</taxon>
    </lineage>
</organism>
<feature type="compositionally biased region" description="Polar residues" evidence="3">
    <location>
        <begin position="1"/>
        <end position="10"/>
    </location>
</feature>
<evidence type="ECO:0000313" key="5">
    <source>
        <dbReference type="EMBL" id="CAD7698498.1"/>
    </source>
</evidence>
<keyword evidence="2" id="KW-0539">Nucleus</keyword>
<gene>
    <name evidence="5" type="ORF">OSTQU699_LOCUS3859</name>
</gene>
<dbReference type="AlphaFoldDB" id="A0A8S1J4R9"/>
<dbReference type="PANTHER" id="PTHR14296:SF3">
    <property type="entry name" value="DIKAR, ISOFORM F"/>
    <property type="match status" value="1"/>
</dbReference>
<proteinExistence type="predicted"/>
<dbReference type="Proteomes" id="UP000708148">
    <property type="component" value="Unassembled WGS sequence"/>
</dbReference>
<feature type="compositionally biased region" description="Basic residues" evidence="3">
    <location>
        <begin position="132"/>
        <end position="154"/>
    </location>
</feature>
<dbReference type="InterPro" id="IPR028938">
    <property type="entry name" value="Rsf1-like"/>
</dbReference>
<comment type="caution">
    <text evidence="5">The sequence shown here is derived from an EMBL/GenBank/DDBJ whole genome shotgun (WGS) entry which is preliminary data.</text>
</comment>
<name>A0A8S1J4R9_9CHLO</name>
<feature type="compositionally biased region" description="Polar residues" evidence="3">
    <location>
        <begin position="629"/>
        <end position="646"/>
    </location>
</feature>
<sequence length="773" mass="84494">MSSVVASTQLEPARLPMAQGPWAGARAAEPEAAEPTLPAPAPAVDEDPPTGQTAPSSEGCAVSGGADEVGVDLEGSQVPDDNADADHVSDSDYVVGSEDAGTSPSEQSYESESVDSDSSSTFSSEYEAKQYRTGKRRPPKRPSKRKRGKKRLRRERPENEMTRKLRSRAPERPDDSSGNFTEVHADLVDSEDATPVLGREVGKEDAELQVQAIRTMWEMAAILEFLDVFKPQLGIGVSYSADALEEALVKSPGPGLLADLHMALLRGISPRMQLSEFNWTAQLALKLHDQWRREQGVSDLPFRPMKGQESEDYAKLPSVVRVHALKSLCDIRAEREDIRITIDEVLRPRKVKSQAKGVRNNQATVTSCSINDVRKEPIGRDSMGCHYWYLDLLNTSDVRLYKEEQPRNSEIVPVDVKEKMVKKQGGGRHRAKGSQAAPPACGDWLVVAGSVSDLEGEGKRLGSSNKRADKALARKLLDEIVPGLHERHEAEERRRKAAAKVQMSLGNIILDGNGGYGRSLRTRKPVDNTFTDYNNMLDHAIRQGRQVKPDNHQFSGRTDRGVGQESVAEHDLEALKRGQQRGRSALAAIGTYTDVSDNPSPKHRADGENGTDESGDNDIHGPSDESIPRSGSATSLVDLDSSNSGRLANADLDEMEDDLETDCGAGTSLARSKRTLLDSDESEEGQHRRKRLCSRQPAPEYDSDADAHNTSEDGEQLPVPGGQIDADDYVPSEQESEEGPTSEASSEEPLEQESEELKEDAFLDDEDYGSSGD</sequence>
<dbReference type="GO" id="GO:0006355">
    <property type="term" value="P:regulation of DNA-templated transcription"/>
    <property type="evidence" value="ECO:0007669"/>
    <property type="project" value="InterPro"/>
</dbReference>
<dbReference type="GO" id="GO:0031213">
    <property type="term" value="C:RSF complex"/>
    <property type="evidence" value="ECO:0007669"/>
    <property type="project" value="InterPro"/>
</dbReference>
<evidence type="ECO:0000256" key="1">
    <source>
        <dbReference type="ARBA" id="ARBA00004123"/>
    </source>
</evidence>
<evidence type="ECO:0000313" key="6">
    <source>
        <dbReference type="Proteomes" id="UP000708148"/>
    </source>
</evidence>
<evidence type="ECO:0000256" key="2">
    <source>
        <dbReference type="ARBA" id="ARBA00023242"/>
    </source>
</evidence>
<reference evidence="5" key="1">
    <citation type="submission" date="2020-12" db="EMBL/GenBank/DDBJ databases">
        <authorList>
            <person name="Iha C."/>
        </authorList>
    </citation>
    <scope>NUCLEOTIDE SEQUENCE</scope>
</reference>
<dbReference type="OrthoDB" id="303107at2759"/>
<feature type="compositionally biased region" description="Basic and acidic residues" evidence="3">
    <location>
        <begin position="155"/>
        <end position="175"/>
    </location>
</feature>
<dbReference type="PANTHER" id="PTHR14296">
    <property type="entry name" value="REMODELING AND SPACING FACTOR 1"/>
    <property type="match status" value="1"/>
</dbReference>
<dbReference type="EMBL" id="CAJHUC010000839">
    <property type="protein sequence ID" value="CAD7698498.1"/>
    <property type="molecule type" value="Genomic_DNA"/>
</dbReference>
<dbReference type="PROSITE" id="PS50827">
    <property type="entry name" value="DDT"/>
    <property type="match status" value="1"/>
</dbReference>
<feature type="region of interest" description="Disordered" evidence="3">
    <location>
        <begin position="543"/>
        <end position="566"/>
    </location>
</feature>
<evidence type="ECO:0000256" key="3">
    <source>
        <dbReference type="SAM" id="MobiDB-lite"/>
    </source>
</evidence>
<accession>A0A8S1J4R9</accession>
<comment type="subcellular location">
    <subcellularLocation>
        <location evidence="1">Nucleus</location>
    </subcellularLocation>
</comment>
<feature type="compositionally biased region" description="Acidic residues" evidence="3">
    <location>
        <begin position="651"/>
        <end position="661"/>
    </location>
</feature>
<keyword evidence="6" id="KW-1185">Reference proteome</keyword>
<protein>
    <recommendedName>
        <fullName evidence="4">DDT domain-containing protein</fullName>
    </recommendedName>
</protein>
<feature type="region of interest" description="Disordered" evidence="3">
    <location>
        <begin position="590"/>
        <end position="773"/>
    </location>
</feature>
<dbReference type="InterPro" id="IPR018501">
    <property type="entry name" value="DDT_dom"/>
</dbReference>
<feature type="compositionally biased region" description="Acidic residues" evidence="3">
    <location>
        <begin position="725"/>
        <end position="773"/>
    </location>
</feature>
<evidence type="ECO:0000259" key="4">
    <source>
        <dbReference type="PROSITE" id="PS50827"/>
    </source>
</evidence>
<feature type="compositionally biased region" description="Basic and acidic residues" evidence="3">
    <location>
        <begin position="547"/>
        <end position="566"/>
    </location>
</feature>
<feature type="domain" description="DDT" evidence="4">
    <location>
        <begin position="213"/>
        <end position="274"/>
    </location>
</feature>
<feature type="compositionally biased region" description="Basic and acidic residues" evidence="3">
    <location>
        <begin position="617"/>
        <end position="627"/>
    </location>
</feature>